<keyword evidence="3" id="KW-1185">Reference proteome</keyword>
<accession>A0A7J7MD81</accession>
<evidence type="ECO:0000313" key="2">
    <source>
        <dbReference type="EMBL" id="KAF6152841.1"/>
    </source>
</evidence>
<dbReference type="AlphaFoldDB" id="A0A7J7MD81"/>
<dbReference type="Proteomes" id="UP000541444">
    <property type="component" value="Unassembled WGS sequence"/>
</dbReference>
<evidence type="ECO:0000313" key="3">
    <source>
        <dbReference type="Proteomes" id="UP000541444"/>
    </source>
</evidence>
<feature type="coiled-coil region" evidence="1">
    <location>
        <begin position="187"/>
        <end position="249"/>
    </location>
</feature>
<feature type="coiled-coil region" evidence="1">
    <location>
        <begin position="38"/>
        <end position="65"/>
    </location>
</feature>
<comment type="caution">
    <text evidence="2">The sequence shown here is derived from an EMBL/GenBank/DDBJ whole genome shotgun (WGS) entry which is preliminary data.</text>
</comment>
<evidence type="ECO:0000256" key="1">
    <source>
        <dbReference type="SAM" id="Coils"/>
    </source>
</evidence>
<organism evidence="2 3">
    <name type="scientific">Kingdonia uniflora</name>
    <dbReference type="NCBI Taxonomy" id="39325"/>
    <lineage>
        <taxon>Eukaryota</taxon>
        <taxon>Viridiplantae</taxon>
        <taxon>Streptophyta</taxon>
        <taxon>Embryophyta</taxon>
        <taxon>Tracheophyta</taxon>
        <taxon>Spermatophyta</taxon>
        <taxon>Magnoliopsida</taxon>
        <taxon>Ranunculales</taxon>
        <taxon>Circaeasteraceae</taxon>
        <taxon>Kingdonia</taxon>
    </lineage>
</organism>
<protein>
    <submittedName>
        <fullName evidence="2">Uncharacterized protein</fullName>
    </submittedName>
</protein>
<sequence length="262" mass="29629">MLMRPSTSGTTGNGEAVKTRRVKPYDMSGAARLIKEICLGIEEERAEQKMNKVELERNVTRLKIDLLKEGKWMEALKVSQMVDINNLHAEVRVNLKEVVAERDRLGRHFMSKGFSENEVDAIWVDTYVEEEEGEEIEDLFVGIVDGLDGVSPQSELKDICLRVKDLEADLTKERDASTSLLSSQVELQALEKLEEGLNRSVAGLNNDIIKKMNNQEQVRTDLANNRSELERLKNRLVDKDNELKGAQDDLSGLEVAGYRDLN</sequence>
<name>A0A7J7MD81_9MAGN</name>
<reference evidence="2 3" key="1">
    <citation type="journal article" date="2020" name="IScience">
        <title>Genome Sequencing of the Endangered Kingdonia uniflora (Circaeasteraceae, Ranunculales) Reveals Potential Mechanisms of Evolutionary Specialization.</title>
        <authorList>
            <person name="Sun Y."/>
            <person name="Deng T."/>
            <person name="Zhang A."/>
            <person name="Moore M.J."/>
            <person name="Landis J.B."/>
            <person name="Lin N."/>
            <person name="Zhang H."/>
            <person name="Zhang X."/>
            <person name="Huang J."/>
            <person name="Zhang X."/>
            <person name="Sun H."/>
            <person name="Wang H."/>
        </authorList>
    </citation>
    <scope>NUCLEOTIDE SEQUENCE [LARGE SCALE GENOMIC DNA]</scope>
    <source>
        <strain evidence="2">TB1705</strain>
        <tissue evidence="2">Leaf</tissue>
    </source>
</reference>
<gene>
    <name evidence="2" type="ORF">GIB67_025859</name>
</gene>
<proteinExistence type="predicted"/>
<dbReference type="EMBL" id="JACGCM010001604">
    <property type="protein sequence ID" value="KAF6152841.1"/>
    <property type="molecule type" value="Genomic_DNA"/>
</dbReference>
<keyword evidence="1" id="KW-0175">Coiled coil</keyword>
<dbReference type="Gene3D" id="1.10.287.1490">
    <property type="match status" value="1"/>
</dbReference>